<dbReference type="EMBL" id="CP063458">
    <property type="protein sequence ID" value="QOV89573.1"/>
    <property type="molecule type" value="Genomic_DNA"/>
</dbReference>
<evidence type="ECO:0000256" key="1">
    <source>
        <dbReference type="SAM" id="MobiDB-lite"/>
    </source>
</evidence>
<dbReference type="Proteomes" id="UP000593765">
    <property type="component" value="Chromosome"/>
</dbReference>
<keyword evidence="3" id="KW-1185">Reference proteome</keyword>
<accession>A0A7M2WVX6</accession>
<proteinExistence type="predicted"/>
<evidence type="ECO:0000313" key="3">
    <source>
        <dbReference type="Proteomes" id="UP000593765"/>
    </source>
</evidence>
<dbReference type="RefSeq" id="WP_206292620.1">
    <property type="nucleotide sequence ID" value="NZ_CP063458.1"/>
</dbReference>
<feature type="region of interest" description="Disordered" evidence="1">
    <location>
        <begin position="81"/>
        <end position="103"/>
    </location>
</feature>
<evidence type="ECO:0000313" key="2">
    <source>
        <dbReference type="EMBL" id="QOV89573.1"/>
    </source>
</evidence>
<name>A0A7M2WVX6_9BACT</name>
<protein>
    <submittedName>
        <fullName evidence="2">Uncharacterized protein</fullName>
    </submittedName>
</protein>
<organism evidence="2 3">
    <name type="scientific">Humisphaera borealis</name>
    <dbReference type="NCBI Taxonomy" id="2807512"/>
    <lineage>
        <taxon>Bacteria</taxon>
        <taxon>Pseudomonadati</taxon>
        <taxon>Planctomycetota</taxon>
        <taxon>Phycisphaerae</taxon>
        <taxon>Tepidisphaerales</taxon>
        <taxon>Tepidisphaeraceae</taxon>
        <taxon>Humisphaera</taxon>
    </lineage>
</organism>
<gene>
    <name evidence="2" type="ORF">IPV69_25840</name>
</gene>
<reference evidence="2 3" key="1">
    <citation type="submission" date="2020-10" db="EMBL/GenBank/DDBJ databases">
        <title>Wide distribution of Phycisphaera-like planctomycetes from WD2101 soil group in peatlands and genome analysis of the first cultivated representative.</title>
        <authorList>
            <person name="Dedysh S.N."/>
            <person name="Beletsky A.V."/>
            <person name="Ivanova A."/>
            <person name="Kulichevskaya I.S."/>
            <person name="Suzina N.E."/>
            <person name="Philippov D.A."/>
            <person name="Rakitin A.L."/>
            <person name="Mardanov A.V."/>
            <person name="Ravin N.V."/>
        </authorList>
    </citation>
    <scope>NUCLEOTIDE SEQUENCE [LARGE SCALE GENOMIC DNA]</scope>
    <source>
        <strain evidence="2 3">M1803</strain>
    </source>
</reference>
<dbReference type="KEGG" id="hbs:IPV69_25840"/>
<sequence>MLDERDNLLSLANQLDILDELLDELERSRPHRQRQIPDVIADERSRRILKSCLEEQANPDPEYERAASEWFRKDAERLANARKPAGNAYPKRSKKKTSPVLLQDDPLSPEISRLVVYVGDNCEKIRRLNRLIRKADTMDQCNDRLSKLRDFVVATVGMALKDLKSARLLMPETLDAMFRGMYSALAGINTTLVYCDLSRQPLPLCPRLTSPSWNHDALLEASELWKKRRSVIANSRRRIRQFWQEGMDLAIAATSSDAPRIPPAIPFPTAIADADNSTQHIPQDKLISPKQQAIDIGIRLCLMDPESSSISA</sequence>
<dbReference type="AlphaFoldDB" id="A0A7M2WVX6"/>